<evidence type="ECO:0000313" key="1">
    <source>
        <dbReference type="EMBL" id="CAH0419267.1"/>
    </source>
</evidence>
<organism evidence="1 2">
    <name type="scientific">Periweissella ghanensis</name>
    <dbReference type="NCBI Taxonomy" id="467997"/>
    <lineage>
        <taxon>Bacteria</taxon>
        <taxon>Bacillati</taxon>
        <taxon>Bacillota</taxon>
        <taxon>Bacilli</taxon>
        <taxon>Lactobacillales</taxon>
        <taxon>Lactobacillaceae</taxon>
        <taxon>Periweissella</taxon>
    </lineage>
</organism>
<keyword evidence="2" id="KW-1185">Reference proteome</keyword>
<dbReference type="EMBL" id="CAKKNT010000030">
    <property type="protein sequence ID" value="CAH0419267.1"/>
    <property type="molecule type" value="Genomic_DNA"/>
</dbReference>
<evidence type="ECO:0000313" key="2">
    <source>
        <dbReference type="Proteomes" id="UP000789719"/>
    </source>
</evidence>
<gene>
    <name evidence="1" type="ORF">WGH24286_01714</name>
</gene>
<name>A0ABN8BSQ4_9LACO</name>
<proteinExistence type="predicted"/>
<comment type="caution">
    <text evidence="1">The sequence shown here is derived from an EMBL/GenBank/DDBJ whole genome shotgun (WGS) entry which is preliminary data.</text>
</comment>
<reference evidence="1 2" key="1">
    <citation type="submission" date="2021-11" db="EMBL/GenBank/DDBJ databases">
        <authorList>
            <person name="Depoorter E."/>
        </authorList>
    </citation>
    <scope>NUCLEOTIDE SEQUENCE [LARGE SCALE GENOMIC DNA]</scope>
    <source>
        <strain evidence="1 2">LMG 24286</strain>
    </source>
</reference>
<accession>A0ABN8BSQ4</accession>
<protein>
    <submittedName>
        <fullName evidence="1">Uncharacterized protein</fullName>
    </submittedName>
</protein>
<dbReference type="Proteomes" id="UP000789719">
    <property type="component" value="Unassembled WGS sequence"/>
</dbReference>
<dbReference type="RefSeq" id="WP_230099309.1">
    <property type="nucleotide sequence ID" value="NZ_CAKKNT010000030.1"/>
</dbReference>
<sequence length="158" mass="18810">MDFISIIGMVSNFFGKIKSWYSEKHRLYIYISDDSIFDDNSTSAGLVVKVVNKGKHNIEIDNLKIQLYHPYDKKIFIYSVREYNKKILLEGESEEEYITQINAKVFLNDMNEYKSMSEKDSNIVYRFCVYDNLKNTFKSRKYKSTLSEFEKILNTNLW</sequence>